<proteinExistence type="predicted"/>
<keyword evidence="3" id="KW-0808">Transferase</keyword>
<feature type="active site" description="Proton donor/acceptor" evidence="13">
    <location>
        <position position="313"/>
    </location>
</feature>
<dbReference type="EMBL" id="RQJX01000014">
    <property type="protein sequence ID" value="RQN03197.1"/>
    <property type="molecule type" value="Genomic_DNA"/>
</dbReference>
<keyword evidence="2" id="KW-1003">Cell membrane</keyword>
<keyword evidence="9" id="KW-0449">Lipoprotein</keyword>
<evidence type="ECO:0000256" key="2">
    <source>
        <dbReference type="ARBA" id="ARBA00022475"/>
    </source>
</evidence>
<keyword evidence="17" id="KW-1185">Reference proteome</keyword>
<dbReference type="Gene3D" id="2.60.40.3780">
    <property type="match status" value="1"/>
</dbReference>
<evidence type="ECO:0000256" key="6">
    <source>
        <dbReference type="ARBA" id="ARBA00022984"/>
    </source>
</evidence>
<comment type="pathway">
    <text evidence="12">Glycan biosynthesis.</text>
</comment>
<dbReference type="GO" id="GO:0071555">
    <property type="term" value="P:cell wall organization"/>
    <property type="evidence" value="ECO:0007669"/>
    <property type="project" value="UniProtKB-UniRule"/>
</dbReference>
<keyword evidence="11 13" id="KW-0961">Cell wall biogenesis/degradation</keyword>
<gene>
    <name evidence="16" type="ORF">EHW97_10705</name>
</gene>
<feature type="domain" description="L,D-TPase catalytic" evidence="15">
    <location>
        <begin position="229"/>
        <end position="355"/>
    </location>
</feature>
<dbReference type="Gene3D" id="2.60.40.3710">
    <property type="match status" value="1"/>
</dbReference>
<dbReference type="CDD" id="cd16913">
    <property type="entry name" value="YkuD_like"/>
    <property type="match status" value="1"/>
</dbReference>
<comment type="pathway">
    <text evidence="1 13">Cell wall biogenesis; peptidoglycan biosynthesis.</text>
</comment>
<evidence type="ECO:0000256" key="10">
    <source>
        <dbReference type="ARBA" id="ARBA00023315"/>
    </source>
</evidence>
<evidence type="ECO:0000259" key="15">
    <source>
        <dbReference type="PROSITE" id="PS52029"/>
    </source>
</evidence>
<comment type="caution">
    <text evidence="16">The sequence shown here is derived from an EMBL/GenBank/DDBJ whole genome shotgun (WGS) entry which is preliminary data.</text>
</comment>
<dbReference type="GO" id="GO:0005576">
    <property type="term" value="C:extracellular region"/>
    <property type="evidence" value="ECO:0007669"/>
    <property type="project" value="TreeGrafter"/>
</dbReference>
<dbReference type="Pfam" id="PF03734">
    <property type="entry name" value="YkuD"/>
    <property type="match status" value="1"/>
</dbReference>
<evidence type="ECO:0000256" key="9">
    <source>
        <dbReference type="ARBA" id="ARBA00023288"/>
    </source>
</evidence>
<dbReference type="PANTHER" id="PTHR30582:SF2">
    <property type="entry name" value="L,D-TRANSPEPTIDASE YCIB-RELATED"/>
    <property type="match status" value="1"/>
</dbReference>
<dbReference type="PROSITE" id="PS51257">
    <property type="entry name" value="PROKAR_LIPOPROTEIN"/>
    <property type="match status" value="1"/>
</dbReference>
<evidence type="ECO:0000256" key="5">
    <source>
        <dbReference type="ARBA" id="ARBA00022960"/>
    </source>
</evidence>
<sequence length="393" mass="41473">MRGATAALIAVLLLSACSSDGDSSFTPVANKPAAELQANVADGATDVPVDTVVTVDVTNGTLDSAAVRDTTSDAVIDGTIEGGRWTAGERLEPGVAYRLEAQATGEDGETASLAASFTSQALTLDEQTYPSVVPLQGETVGVGMPVIVMFDVPVQDKATFEQHMTVTSDPGVEGAWNWLNDRTAHWRPKDYWPAGTKVRVDLQLNSLPAGNGVYGQQDQVVDFQVGSSVVSTVDVNAHTMTVQIDGQVARTIPVSTGAPQWASREGTKLVMEKHASIDMDAATTGVDSADPNYYNLKGVKWALRLTNSGEFVHAAPWSAGSHGRANVSHGCVGMSTENAAWLYENSKRGDVITFVGSPRPLEAQNGWTDWNVDWETWKAGSALQGAPEAAPGA</sequence>
<name>A0A3N6Z8D0_9ACTN</name>
<keyword evidence="8" id="KW-0564">Palmitate</keyword>
<dbReference type="UniPathway" id="UPA00219"/>
<dbReference type="SUPFAM" id="SSF141523">
    <property type="entry name" value="L,D-transpeptidase catalytic domain-like"/>
    <property type="match status" value="1"/>
</dbReference>
<evidence type="ECO:0000313" key="16">
    <source>
        <dbReference type="EMBL" id="RQN03197.1"/>
    </source>
</evidence>
<organism evidence="16 17">
    <name type="scientific">Aeromicrobium camelliae</name>
    <dbReference type="NCBI Taxonomy" id="1538144"/>
    <lineage>
        <taxon>Bacteria</taxon>
        <taxon>Bacillati</taxon>
        <taxon>Actinomycetota</taxon>
        <taxon>Actinomycetes</taxon>
        <taxon>Propionibacteriales</taxon>
        <taxon>Nocardioidaceae</taxon>
        <taxon>Aeromicrobium</taxon>
    </lineage>
</organism>
<evidence type="ECO:0000256" key="3">
    <source>
        <dbReference type="ARBA" id="ARBA00022679"/>
    </source>
</evidence>
<keyword evidence="7" id="KW-0472">Membrane</keyword>
<dbReference type="Proteomes" id="UP000275225">
    <property type="component" value="Unassembled WGS sequence"/>
</dbReference>
<evidence type="ECO:0000256" key="13">
    <source>
        <dbReference type="PROSITE-ProRule" id="PRU01373"/>
    </source>
</evidence>
<protein>
    <recommendedName>
        <fullName evidence="15">L,D-TPase catalytic domain-containing protein</fullName>
    </recommendedName>
</protein>
<dbReference type="InterPro" id="IPR005490">
    <property type="entry name" value="LD_TPept_cat_dom"/>
</dbReference>
<evidence type="ECO:0000256" key="4">
    <source>
        <dbReference type="ARBA" id="ARBA00022729"/>
    </source>
</evidence>
<evidence type="ECO:0000256" key="12">
    <source>
        <dbReference type="ARBA" id="ARBA00060592"/>
    </source>
</evidence>
<feature type="signal peptide" evidence="14">
    <location>
        <begin position="1"/>
        <end position="21"/>
    </location>
</feature>
<dbReference type="PANTHER" id="PTHR30582">
    <property type="entry name" value="L,D-TRANSPEPTIDASE"/>
    <property type="match status" value="1"/>
</dbReference>
<dbReference type="InterPro" id="IPR038063">
    <property type="entry name" value="Transpep_catalytic_dom"/>
</dbReference>
<dbReference type="Pfam" id="PF17964">
    <property type="entry name" value="Big_10"/>
    <property type="match status" value="1"/>
</dbReference>
<dbReference type="FunFam" id="2.40.440.10:FF:000005">
    <property type="entry name" value="L,D-transpeptidase 2"/>
    <property type="match status" value="1"/>
</dbReference>
<evidence type="ECO:0000256" key="7">
    <source>
        <dbReference type="ARBA" id="ARBA00023136"/>
    </source>
</evidence>
<evidence type="ECO:0000313" key="17">
    <source>
        <dbReference type="Proteomes" id="UP000275225"/>
    </source>
</evidence>
<dbReference type="InterPro" id="IPR050979">
    <property type="entry name" value="LD-transpeptidase"/>
</dbReference>
<dbReference type="GO" id="GO:0018104">
    <property type="term" value="P:peptidoglycan-protein cross-linking"/>
    <property type="evidence" value="ECO:0007669"/>
    <property type="project" value="TreeGrafter"/>
</dbReference>
<dbReference type="Gene3D" id="2.40.440.10">
    <property type="entry name" value="L,D-transpeptidase catalytic domain-like"/>
    <property type="match status" value="1"/>
</dbReference>
<feature type="chain" id="PRO_5018164002" description="L,D-TPase catalytic domain-containing protein" evidence="14">
    <location>
        <begin position="22"/>
        <end position="393"/>
    </location>
</feature>
<evidence type="ECO:0000256" key="11">
    <source>
        <dbReference type="ARBA" id="ARBA00023316"/>
    </source>
</evidence>
<keyword evidence="4 14" id="KW-0732">Signal</keyword>
<keyword evidence="5 13" id="KW-0133">Cell shape</keyword>
<accession>A0A3N6Z8D0</accession>
<reference evidence="16 17" key="1">
    <citation type="submission" date="2018-11" db="EMBL/GenBank/DDBJ databases">
        <authorList>
            <person name="Li F."/>
        </authorList>
    </citation>
    <scope>NUCLEOTIDE SEQUENCE [LARGE SCALE GENOMIC DNA]</scope>
    <source>
        <strain evidence="16 17">YS17T</strain>
    </source>
</reference>
<feature type="active site" description="Nucleophile" evidence="13">
    <location>
        <position position="331"/>
    </location>
</feature>
<dbReference type="PROSITE" id="PS52029">
    <property type="entry name" value="LD_TPASE"/>
    <property type="match status" value="1"/>
</dbReference>
<dbReference type="AlphaFoldDB" id="A0A3N6Z8D0"/>
<evidence type="ECO:0000256" key="8">
    <source>
        <dbReference type="ARBA" id="ARBA00023139"/>
    </source>
</evidence>
<keyword evidence="6 13" id="KW-0573">Peptidoglycan synthesis</keyword>
<dbReference type="InterPro" id="IPR041280">
    <property type="entry name" value="Big_10"/>
</dbReference>
<dbReference type="CDD" id="cd13432">
    <property type="entry name" value="LDT_IgD_like_2"/>
    <property type="match status" value="1"/>
</dbReference>
<keyword evidence="10" id="KW-0012">Acyltransferase</keyword>
<evidence type="ECO:0000256" key="1">
    <source>
        <dbReference type="ARBA" id="ARBA00004752"/>
    </source>
</evidence>
<dbReference type="GO" id="GO:0071972">
    <property type="term" value="F:peptidoglycan L,D-transpeptidase activity"/>
    <property type="evidence" value="ECO:0007669"/>
    <property type="project" value="TreeGrafter"/>
</dbReference>
<evidence type="ECO:0000256" key="14">
    <source>
        <dbReference type="SAM" id="SignalP"/>
    </source>
</evidence>
<dbReference type="OrthoDB" id="5242354at2"/>
<dbReference type="GO" id="GO:0016746">
    <property type="term" value="F:acyltransferase activity"/>
    <property type="evidence" value="ECO:0007669"/>
    <property type="project" value="UniProtKB-KW"/>
</dbReference>
<dbReference type="GO" id="GO:0008360">
    <property type="term" value="P:regulation of cell shape"/>
    <property type="evidence" value="ECO:0007669"/>
    <property type="project" value="UniProtKB-UniRule"/>
</dbReference>